<evidence type="ECO:0000259" key="14">
    <source>
        <dbReference type="PROSITE" id="PS50157"/>
    </source>
</evidence>
<comment type="similarity">
    <text evidence="11">Belongs to the creA/MIG C2H2-type zinc-finger protein family.</text>
</comment>
<dbReference type="InterPro" id="IPR036236">
    <property type="entry name" value="Znf_C2H2_sf"/>
</dbReference>
<dbReference type="GO" id="GO:0005634">
    <property type="term" value="C:nucleus"/>
    <property type="evidence" value="ECO:0007669"/>
    <property type="project" value="UniProtKB-SubCell"/>
</dbReference>
<dbReference type="FunFam" id="3.30.160.60:FF:000089">
    <property type="entry name" value="DNA-binding protein creA"/>
    <property type="match status" value="1"/>
</dbReference>
<dbReference type="InterPro" id="IPR013087">
    <property type="entry name" value="Znf_C2H2_type"/>
</dbReference>
<dbReference type="GO" id="GO:0008270">
    <property type="term" value="F:zinc ion binding"/>
    <property type="evidence" value="ECO:0007669"/>
    <property type="project" value="UniProtKB-KW"/>
</dbReference>
<dbReference type="GO" id="GO:0005737">
    <property type="term" value="C:cytoplasm"/>
    <property type="evidence" value="ECO:0007669"/>
    <property type="project" value="TreeGrafter"/>
</dbReference>
<dbReference type="OrthoDB" id="654211at2759"/>
<evidence type="ECO:0000256" key="6">
    <source>
        <dbReference type="ARBA" id="ARBA00022833"/>
    </source>
</evidence>
<evidence type="ECO:0000256" key="8">
    <source>
        <dbReference type="ARBA" id="ARBA00023125"/>
    </source>
</evidence>
<dbReference type="FunFam" id="3.30.160.60:FF:000152">
    <property type="entry name" value="DNA-binding protein creA"/>
    <property type="match status" value="1"/>
</dbReference>
<evidence type="ECO:0000256" key="13">
    <source>
        <dbReference type="SAM" id="MobiDB-lite"/>
    </source>
</evidence>
<sequence length="196" mass="22283">MPSSTDNNAPRPYQCPLCQKAFYRLEHQTRHLRTHTGEKPHHCTFPGCGKRFSRSDELTRHTRIHTNIRSSGKRQRCTKPSNSNRSLRTMQHTVARQTISLPPSPSLSDKAQSDNESDLQTPKASPTLAALKLAPLENVVDMSYYYRYHDTHRVLPPLNAVLPLSAFGSRDTTMLPQPHYSQTTEVTLPSIQSLFY</sequence>
<feature type="compositionally biased region" description="Basic residues" evidence="13">
    <location>
        <begin position="66"/>
        <end position="77"/>
    </location>
</feature>
<keyword evidence="7" id="KW-0805">Transcription regulation</keyword>
<evidence type="ECO:0000256" key="10">
    <source>
        <dbReference type="ARBA" id="ARBA00023242"/>
    </source>
</evidence>
<organism evidence="15 16">
    <name type="scientific">Mortierella isabellina</name>
    <name type="common">Filamentous fungus</name>
    <name type="synonym">Umbelopsis isabellina</name>
    <dbReference type="NCBI Taxonomy" id="91625"/>
    <lineage>
        <taxon>Eukaryota</taxon>
        <taxon>Fungi</taxon>
        <taxon>Fungi incertae sedis</taxon>
        <taxon>Mucoromycota</taxon>
        <taxon>Mucoromycotina</taxon>
        <taxon>Umbelopsidomycetes</taxon>
        <taxon>Umbelopsidales</taxon>
        <taxon>Umbelopsidaceae</taxon>
        <taxon>Umbelopsis</taxon>
    </lineage>
</organism>
<keyword evidence="16" id="KW-1185">Reference proteome</keyword>
<feature type="compositionally biased region" description="Polar residues" evidence="13">
    <location>
        <begin position="78"/>
        <end position="110"/>
    </location>
</feature>
<evidence type="ECO:0000256" key="11">
    <source>
        <dbReference type="ARBA" id="ARBA00038023"/>
    </source>
</evidence>
<dbReference type="PROSITE" id="PS00028">
    <property type="entry name" value="ZINC_FINGER_C2H2_1"/>
    <property type="match status" value="2"/>
</dbReference>
<dbReference type="SMART" id="SM00355">
    <property type="entry name" value="ZnF_C2H2"/>
    <property type="match status" value="2"/>
</dbReference>
<evidence type="ECO:0000256" key="4">
    <source>
        <dbReference type="ARBA" id="ARBA00022737"/>
    </source>
</evidence>
<feature type="domain" description="C2H2-type" evidence="14">
    <location>
        <begin position="41"/>
        <end position="70"/>
    </location>
</feature>
<keyword evidence="3" id="KW-0479">Metal-binding</keyword>
<dbReference type="Gene3D" id="3.30.160.60">
    <property type="entry name" value="Classic Zinc Finger"/>
    <property type="match status" value="2"/>
</dbReference>
<dbReference type="Proteomes" id="UP000654370">
    <property type="component" value="Unassembled WGS sequence"/>
</dbReference>
<dbReference type="Pfam" id="PF00096">
    <property type="entry name" value="zf-C2H2"/>
    <property type="match status" value="2"/>
</dbReference>
<dbReference type="PANTHER" id="PTHR47428">
    <property type="entry name" value="REGULATORY PROTEIN MIG1-RELATED"/>
    <property type="match status" value="1"/>
</dbReference>
<dbReference type="PANTHER" id="PTHR47428:SF1">
    <property type="entry name" value="REGULATORY PROTEIN MIG1-RELATED"/>
    <property type="match status" value="1"/>
</dbReference>
<protein>
    <recommendedName>
        <fullName evidence="14">C2H2-type domain-containing protein</fullName>
    </recommendedName>
</protein>
<keyword evidence="9" id="KW-0804">Transcription</keyword>
<comment type="caution">
    <text evidence="15">The sequence shown here is derived from an EMBL/GenBank/DDBJ whole genome shotgun (WGS) entry which is preliminary data.</text>
</comment>
<evidence type="ECO:0000256" key="7">
    <source>
        <dbReference type="ARBA" id="ARBA00023015"/>
    </source>
</evidence>
<evidence type="ECO:0000256" key="2">
    <source>
        <dbReference type="ARBA" id="ARBA00022491"/>
    </source>
</evidence>
<evidence type="ECO:0000256" key="1">
    <source>
        <dbReference type="ARBA" id="ARBA00004123"/>
    </source>
</evidence>
<dbReference type="GO" id="GO:0000433">
    <property type="term" value="P:carbon catabolite repression of transcription from RNA polymerase II promoter by glucose"/>
    <property type="evidence" value="ECO:0007669"/>
    <property type="project" value="TreeGrafter"/>
</dbReference>
<evidence type="ECO:0000256" key="12">
    <source>
        <dbReference type="PROSITE-ProRule" id="PRU00042"/>
    </source>
</evidence>
<keyword evidence="6" id="KW-0862">Zinc</keyword>
<evidence type="ECO:0000256" key="3">
    <source>
        <dbReference type="ARBA" id="ARBA00022723"/>
    </source>
</evidence>
<dbReference type="SUPFAM" id="SSF57667">
    <property type="entry name" value="beta-beta-alpha zinc fingers"/>
    <property type="match status" value="1"/>
</dbReference>
<dbReference type="PROSITE" id="PS50157">
    <property type="entry name" value="ZINC_FINGER_C2H2_2"/>
    <property type="match status" value="2"/>
</dbReference>
<keyword evidence="4" id="KW-0677">Repeat</keyword>
<feature type="region of interest" description="Disordered" evidence="13">
    <location>
        <begin position="66"/>
        <end position="124"/>
    </location>
</feature>
<evidence type="ECO:0000256" key="5">
    <source>
        <dbReference type="ARBA" id="ARBA00022771"/>
    </source>
</evidence>
<feature type="domain" description="C2H2-type" evidence="14">
    <location>
        <begin position="13"/>
        <end position="40"/>
    </location>
</feature>
<comment type="subcellular location">
    <subcellularLocation>
        <location evidence="1">Nucleus</location>
    </subcellularLocation>
</comment>
<evidence type="ECO:0000313" key="16">
    <source>
        <dbReference type="Proteomes" id="UP000654370"/>
    </source>
</evidence>
<name>A0A8H7Q7U1_MORIS</name>
<dbReference type="GO" id="GO:0000978">
    <property type="term" value="F:RNA polymerase II cis-regulatory region sequence-specific DNA binding"/>
    <property type="evidence" value="ECO:0007669"/>
    <property type="project" value="TreeGrafter"/>
</dbReference>
<reference evidence="15" key="1">
    <citation type="submission" date="2020-12" db="EMBL/GenBank/DDBJ databases">
        <title>Metabolic potential, ecology and presence of endohyphal bacteria is reflected in genomic diversity of Mucoromycotina.</title>
        <authorList>
            <person name="Muszewska A."/>
            <person name="Okrasinska A."/>
            <person name="Steczkiewicz K."/>
            <person name="Drgas O."/>
            <person name="Orlowska M."/>
            <person name="Perlinska-Lenart U."/>
            <person name="Aleksandrzak-Piekarczyk T."/>
            <person name="Szatraj K."/>
            <person name="Zielenkiewicz U."/>
            <person name="Pilsyk S."/>
            <person name="Malc E."/>
            <person name="Mieczkowski P."/>
            <person name="Kruszewska J.S."/>
            <person name="Biernat P."/>
            <person name="Pawlowska J."/>
        </authorList>
    </citation>
    <scope>NUCLEOTIDE SEQUENCE</scope>
    <source>
        <strain evidence="15">WA0000067209</strain>
    </source>
</reference>
<keyword evidence="10" id="KW-0539">Nucleus</keyword>
<keyword evidence="8" id="KW-0238">DNA-binding</keyword>
<keyword evidence="2" id="KW-0678">Repressor</keyword>
<dbReference type="EMBL" id="JAEPQZ010000001">
    <property type="protein sequence ID" value="KAG2186346.1"/>
    <property type="molecule type" value="Genomic_DNA"/>
</dbReference>
<keyword evidence="5 12" id="KW-0863">Zinc-finger</keyword>
<gene>
    <name evidence="15" type="ORF">INT43_002784</name>
</gene>
<dbReference type="InterPro" id="IPR051007">
    <property type="entry name" value="creA/MIG_C2H2-ZnF"/>
</dbReference>
<evidence type="ECO:0000313" key="15">
    <source>
        <dbReference type="EMBL" id="KAG2186346.1"/>
    </source>
</evidence>
<accession>A0A8H7Q7U1</accession>
<evidence type="ECO:0000256" key="9">
    <source>
        <dbReference type="ARBA" id="ARBA00023163"/>
    </source>
</evidence>
<proteinExistence type="inferred from homology"/>
<dbReference type="AlphaFoldDB" id="A0A8H7Q7U1"/>